<keyword evidence="2" id="KW-0328">Glycosyltransferase</keyword>
<dbReference type="GO" id="GO:0016757">
    <property type="term" value="F:glycosyltransferase activity"/>
    <property type="evidence" value="ECO:0007669"/>
    <property type="project" value="UniProtKB-KW"/>
</dbReference>
<name>A0A5B7X5M7_9FLAO</name>
<keyword evidence="3 6" id="KW-0808">Transferase</keyword>
<dbReference type="CDD" id="cd04192">
    <property type="entry name" value="GT_2_like_e"/>
    <property type="match status" value="1"/>
</dbReference>
<dbReference type="OrthoDB" id="9805625at2"/>
<evidence type="ECO:0000256" key="2">
    <source>
        <dbReference type="ARBA" id="ARBA00022676"/>
    </source>
</evidence>
<proteinExistence type="inferred from homology"/>
<keyword evidence="4" id="KW-0472">Membrane</keyword>
<evidence type="ECO:0000313" key="6">
    <source>
        <dbReference type="EMBL" id="QCY70021.1"/>
    </source>
</evidence>
<accession>A0A5B7X5M7</accession>
<sequence>MIILLIIVSLAYVFLTGTLIFGWRKIPEYVLSGKPPEIRFSIVVPYRNEAENLPDLLNSLSLLKYPASHFEILLVNDASEDASREICSQYKDANPDLNIHLLENERITSSPKKDAILTALKNAQFEYLLTTDADCIVPETWLQAYNEKIAETSAQLVAGPVAFFPVREKTGRKYFRHFQEMDFLSLQAAGAGGFGLDQPFMCNGANLCYSKQAFYEVGGFEGNDHISSGDDVFLLQKFAAAGLQLEFLKAKEAIILTKPQPDFYALISQRIRWAAKTSAYKSSFAKLLGITVLLMNLLLIIGAFLALFSIIPYQPLLIVFLFKFNLDFLLIYQSAKFFDRQEVLRNYFWSSIVYPFFSTYVAVLSLFRGFEWKGRKFNK</sequence>
<dbReference type="RefSeq" id="WP_139066585.1">
    <property type="nucleotide sequence ID" value="NZ_CP040812.1"/>
</dbReference>
<dbReference type="InterPro" id="IPR001173">
    <property type="entry name" value="Glyco_trans_2-like"/>
</dbReference>
<keyword evidence="4" id="KW-0812">Transmembrane</keyword>
<dbReference type="SUPFAM" id="SSF53448">
    <property type="entry name" value="Nucleotide-diphospho-sugar transferases"/>
    <property type="match status" value="1"/>
</dbReference>
<evidence type="ECO:0000256" key="3">
    <source>
        <dbReference type="ARBA" id="ARBA00022679"/>
    </source>
</evidence>
<gene>
    <name evidence="6" type="ORF">FHG64_11765</name>
</gene>
<dbReference type="InterPro" id="IPR029044">
    <property type="entry name" value="Nucleotide-diphossugar_trans"/>
</dbReference>
<dbReference type="AlphaFoldDB" id="A0A5B7X5M7"/>
<feature type="transmembrane region" description="Helical" evidence="4">
    <location>
        <begin position="347"/>
        <end position="367"/>
    </location>
</feature>
<dbReference type="Gene3D" id="3.90.550.10">
    <property type="entry name" value="Spore Coat Polysaccharide Biosynthesis Protein SpsA, Chain A"/>
    <property type="match status" value="1"/>
</dbReference>
<dbReference type="PANTHER" id="PTHR43630">
    <property type="entry name" value="POLY-BETA-1,6-N-ACETYL-D-GLUCOSAMINE SYNTHASE"/>
    <property type="match status" value="1"/>
</dbReference>
<evidence type="ECO:0000313" key="7">
    <source>
        <dbReference type="Proteomes" id="UP000309016"/>
    </source>
</evidence>
<dbReference type="Proteomes" id="UP000309016">
    <property type="component" value="Chromosome"/>
</dbReference>
<feature type="domain" description="Glycosyltransferase 2-like" evidence="5">
    <location>
        <begin position="41"/>
        <end position="176"/>
    </location>
</feature>
<keyword evidence="4" id="KW-1133">Transmembrane helix</keyword>
<evidence type="ECO:0000259" key="5">
    <source>
        <dbReference type="Pfam" id="PF00535"/>
    </source>
</evidence>
<reference evidence="6 7" key="1">
    <citation type="submission" date="2019-06" db="EMBL/GenBank/DDBJ databases">
        <title>Complete genome sequence of Antarcticibacterium flavum KCTC 52984T from an Antarctic marine sediment.</title>
        <authorList>
            <person name="Lee Y.M."/>
            <person name="Shin S.C."/>
        </authorList>
    </citation>
    <scope>NUCLEOTIDE SEQUENCE [LARGE SCALE GENOMIC DNA]</scope>
    <source>
        <strain evidence="6 7">KCTC 52984</strain>
    </source>
</reference>
<feature type="transmembrane region" description="Helical" evidence="4">
    <location>
        <begin position="315"/>
        <end position="335"/>
    </location>
</feature>
<dbReference type="EMBL" id="CP040812">
    <property type="protein sequence ID" value="QCY70021.1"/>
    <property type="molecule type" value="Genomic_DNA"/>
</dbReference>
<evidence type="ECO:0000256" key="1">
    <source>
        <dbReference type="ARBA" id="ARBA00006739"/>
    </source>
</evidence>
<dbReference type="PANTHER" id="PTHR43630:SF1">
    <property type="entry name" value="POLY-BETA-1,6-N-ACETYL-D-GLUCOSAMINE SYNTHASE"/>
    <property type="match status" value="1"/>
</dbReference>
<protein>
    <submittedName>
        <fullName evidence="6">Glycosyltransferase</fullName>
    </submittedName>
</protein>
<dbReference type="Pfam" id="PF00535">
    <property type="entry name" value="Glycos_transf_2"/>
    <property type="match status" value="1"/>
</dbReference>
<evidence type="ECO:0000256" key="4">
    <source>
        <dbReference type="SAM" id="Phobius"/>
    </source>
</evidence>
<keyword evidence="7" id="KW-1185">Reference proteome</keyword>
<dbReference type="KEGG" id="afla:FHG64_11765"/>
<feature type="transmembrane region" description="Helical" evidence="4">
    <location>
        <begin position="287"/>
        <end position="308"/>
    </location>
</feature>
<comment type="similarity">
    <text evidence="1">Belongs to the glycosyltransferase 2 family.</text>
</comment>
<organism evidence="6 7">
    <name type="scientific">Antarcticibacterium flavum</name>
    <dbReference type="NCBI Taxonomy" id="2058175"/>
    <lineage>
        <taxon>Bacteria</taxon>
        <taxon>Pseudomonadati</taxon>
        <taxon>Bacteroidota</taxon>
        <taxon>Flavobacteriia</taxon>
        <taxon>Flavobacteriales</taxon>
        <taxon>Flavobacteriaceae</taxon>
        <taxon>Antarcticibacterium</taxon>
    </lineage>
</organism>